<sequence>MAIERGGVELCQHIDFRYVAVQAIADRDINKPVVGTQWHCRLGALLRQGVQSSPGTTSKNDSKNTRAGVGVEAGLGALGVGHGARGEDERPPPLRR</sequence>
<organism evidence="2">
    <name type="scientific">Arundo donax</name>
    <name type="common">Giant reed</name>
    <name type="synonym">Donax arundinaceus</name>
    <dbReference type="NCBI Taxonomy" id="35708"/>
    <lineage>
        <taxon>Eukaryota</taxon>
        <taxon>Viridiplantae</taxon>
        <taxon>Streptophyta</taxon>
        <taxon>Embryophyta</taxon>
        <taxon>Tracheophyta</taxon>
        <taxon>Spermatophyta</taxon>
        <taxon>Magnoliopsida</taxon>
        <taxon>Liliopsida</taxon>
        <taxon>Poales</taxon>
        <taxon>Poaceae</taxon>
        <taxon>PACMAD clade</taxon>
        <taxon>Arundinoideae</taxon>
        <taxon>Arundineae</taxon>
        <taxon>Arundo</taxon>
    </lineage>
</organism>
<reference evidence="2" key="1">
    <citation type="submission" date="2014-09" db="EMBL/GenBank/DDBJ databases">
        <authorList>
            <person name="Magalhaes I.L.F."/>
            <person name="Oliveira U."/>
            <person name="Santos F.R."/>
            <person name="Vidigal T.H.D.A."/>
            <person name="Brescovit A.D."/>
            <person name="Santos A.J."/>
        </authorList>
    </citation>
    <scope>NUCLEOTIDE SEQUENCE</scope>
    <source>
        <tissue evidence="2">Shoot tissue taken approximately 20 cm above the soil surface</tissue>
    </source>
</reference>
<reference evidence="2" key="2">
    <citation type="journal article" date="2015" name="Data Brief">
        <title>Shoot transcriptome of the giant reed, Arundo donax.</title>
        <authorList>
            <person name="Barrero R.A."/>
            <person name="Guerrero F.D."/>
            <person name="Moolhuijzen P."/>
            <person name="Goolsby J.A."/>
            <person name="Tidwell J."/>
            <person name="Bellgard S.E."/>
            <person name="Bellgard M.I."/>
        </authorList>
    </citation>
    <scope>NUCLEOTIDE SEQUENCE</scope>
    <source>
        <tissue evidence="2">Shoot tissue taken approximately 20 cm above the soil surface</tissue>
    </source>
</reference>
<feature type="region of interest" description="Disordered" evidence="1">
    <location>
        <begin position="49"/>
        <end position="68"/>
    </location>
</feature>
<evidence type="ECO:0000313" key="2">
    <source>
        <dbReference type="EMBL" id="JAD18048.1"/>
    </source>
</evidence>
<dbReference type="AlphaFoldDB" id="A0A0A8XZ63"/>
<proteinExistence type="predicted"/>
<dbReference type="EMBL" id="GBRH01279847">
    <property type="protein sequence ID" value="JAD18048.1"/>
    <property type="molecule type" value="Transcribed_RNA"/>
</dbReference>
<accession>A0A0A8XZ63</accession>
<evidence type="ECO:0000256" key="1">
    <source>
        <dbReference type="SAM" id="MobiDB-lite"/>
    </source>
</evidence>
<feature type="compositionally biased region" description="Basic and acidic residues" evidence="1">
    <location>
        <begin position="84"/>
        <end position="96"/>
    </location>
</feature>
<name>A0A0A8XZ63_ARUDO</name>
<feature type="region of interest" description="Disordered" evidence="1">
    <location>
        <begin position="75"/>
        <end position="96"/>
    </location>
</feature>
<protein>
    <submittedName>
        <fullName evidence="2">Agpsemzm</fullName>
    </submittedName>
</protein>
<feature type="compositionally biased region" description="Polar residues" evidence="1">
    <location>
        <begin position="49"/>
        <end position="59"/>
    </location>
</feature>